<keyword evidence="8" id="KW-0560">Oxidoreductase</keyword>
<evidence type="ECO:0000313" key="16">
    <source>
        <dbReference type="Proteomes" id="UP000001302"/>
    </source>
</evidence>
<comment type="similarity">
    <text evidence="3 12">Belongs to the homoserine dehydrogenase family.</text>
</comment>
<organism evidence="15 16">
    <name type="scientific">Parvularcula bermudensis (strain ATCC BAA-594 / HTCC2503 / KCTC 12087)</name>
    <dbReference type="NCBI Taxonomy" id="314260"/>
    <lineage>
        <taxon>Bacteria</taxon>
        <taxon>Pseudomonadati</taxon>
        <taxon>Pseudomonadota</taxon>
        <taxon>Alphaproteobacteria</taxon>
        <taxon>Parvularculales</taxon>
        <taxon>Parvularculaceae</taxon>
        <taxon>Parvularcula</taxon>
    </lineage>
</organism>
<evidence type="ECO:0000256" key="12">
    <source>
        <dbReference type="RuleBase" id="RU004171"/>
    </source>
</evidence>
<evidence type="ECO:0000256" key="11">
    <source>
        <dbReference type="PIRSR" id="PIRSR000098-2"/>
    </source>
</evidence>
<dbReference type="Gene3D" id="3.30.360.10">
    <property type="entry name" value="Dihydrodipicolinate Reductase, domain 2"/>
    <property type="match status" value="1"/>
</dbReference>
<evidence type="ECO:0000256" key="9">
    <source>
        <dbReference type="ARBA" id="ARBA00023167"/>
    </source>
</evidence>
<dbReference type="InterPro" id="IPR016204">
    <property type="entry name" value="HDH"/>
</dbReference>
<reference evidence="16" key="1">
    <citation type="submission" date="2010-08" db="EMBL/GenBank/DDBJ databases">
        <title>Genome sequence of Parvularcula bermudensis HTCC2503.</title>
        <authorList>
            <person name="Kang D.-M."/>
            <person name="Oh H.-M."/>
            <person name="Cho J.-C."/>
        </authorList>
    </citation>
    <scope>NUCLEOTIDE SEQUENCE [LARGE SCALE GENOMIC DNA]</scope>
    <source>
        <strain evidence="16">ATCC BAA-594 / HTCC2503 / KCTC 12087</strain>
    </source>
</reference>
<comment type="pathway">
    <text evidence="2">Amino-acid biosynthesis; L-methionine biosynthesis via de novo pathway; L-homoserine from L-aspartate: step 3/3.</text>
</comment>
<evidence type="ECO:0000256" key="2">
    <source>
        <dbReference type="ARBA" id="ARBA00005062"/>
    </source>
</evidence>
<dbReference type="InterPro" id="IPR019811">
    <property type="entry name" value="HDH_CS"/>
</dbReference>
<dbReference type="GO" id="GO:0004412">
    <property type="term" value="F:homoserine dehydrogenase activity"/>
    <property type="evidence" value="ECO:0007669"/>
    <property type="project" value="UniProtKB-EC"/>
</dbReference>
<feature type="domain" description="Aspartate/homoserine dehydrogenase NAD-binding" evidence="14">
    <location>
        <begin position="5"/>
        <end position="112"/>
    </location>
</feature>
<evidence type="ECO:0000259" key="13">
    <source>
        <dbReference type="Pfam" id="PF00742"/>
    </source>
</evidence>
<keyword evidence="7" id="KW-0791">Threonine biosynthesis</keyword>
<dbReference type="UniPathway" id="UPA00051">
    <property type="reaction ID" value="UER00465"/>
</dbReference>
<sequence>MGLLQLLADERRAGRARIEATVTAICARDRRRDRGIDLADMTWVDDPVALAASDEIDVFVELMGGASGAAKTAVETALEAGKPVVTANKALIAAHGLSLARLAEERGTALKFEAAIAGGVPIVRGLRDGLALCHTERLSGILNGTCNFILDKMTAEGAAFDEVLKEAQEAGYAEADPSFDIDGIDAAHKLHILAMIAFDAALPDDAVTAQGITGVGLGDLAMATRLDRVMKLVAEARQQGDGLALRVTPALVPYDHAFAQAHGPGNAVSVTASPLGDLLFAGPGAGGGATAAAVAADLCTLARGDGGPVFASPAMRLREVTIADAGDIQDIYALRLPLAADHGALDDLVTDIEAAGVGIDRLDLPPSLGTAGDIDAIAVTTSVKARDLRSVLDKLSAQSALRHAPGAYPMIDP</sequence>
<protein>
    <recommendedName>
        <fullName evidence="5">Homoserine dehydrogenase</fullName>
        <ecNumber evidence="4">1.1.1.3</ecNumber>
    </recommendedName>
</protein>
<evidence type="ECO:0000256" key="1">
    <source>
        <dbReference type="ARBA" id="ARBA00005056"/>
    </source>
</evidence>
<dbReference type="EC" id="1.1.1.3" evidence="4"/>
<name>E0TFG9_PARBH</name>
<dbReference type="InterPro" id="IPR005106">
    <property type="entry name" value="Asp/hSer_DH_NAD-bd"/>
</dbReference>
<dbReference type="KEGG" id="pbr:PB2503_10209"/>
<accession>E0TFG9</accession>
<dbReference type="EMBL" id="CP002156">
    <property type="protein sequence ID" value="ADM10093.1"/>
    <property type="molecule type" value="Genomic_DNA"/>
</dbReference>
<feature type="binding site" evidence="11">
    <location>
        <position position="174"/>
    </location>
    <ligand>
        <name>L-homoserine</name>
        <dbReference type="ChEBI" id="CHEBI:57476"/>
    </ligand>
</feature>
<dbReference type="Proteomes" id="UP000001302">
    <property type="component" value="Chromosome"/>
</dbReference>
<dbReference type="InterPro" id="IPR036291">
    <property type="entry name" value="NAD(P)-bd_dom_sf"/>
</dbReference>
<dbReference type="InterPro" id="IPR001342">
    <property type="entry name" value="HDH_cat"/>
</dbReference>
<feature type="active site" description="Proton donor" evidence="10">
    <location>
        <position position="189"/>
    </location>
</feature>
<dbReference type="Gene3D" id="3.30.70.260">
    <property type="match status" value="1"/>
</dbReference>
<dbReference type="HOGENOM" id="CLU_009116_1_0_5"/>
<dbReference type="Pfam" id="PF00742">
    <property type="entry name" value="Homoserine_dh"/>
    <property type="match status" value="1"/>
</dbReference>
<dbReference type="SUPFAM" id="SSF55347">
    <property type="entry name" value="Glyceraldehyde-3-phosphate dehydrogenase-like, C-terminal domain"/>
    <property type="match status" value="1"/>
</dbReference>
<dbReference type="eggNOG" id="COG0460">
    <property type="taxonomic scope" value="Bacteria"/>
</dbReference>
<keyword evidence="6" id="KW-0028">Amino-acid biosynthesis</keyword>
<gene>
    <name evidence="15" type="ordered locus">PB2503_10209</name>
</gene>
<dbReference type="Pfam" id="PF03447">
    <property type="entry name" value="NAD_binding_3"/>
    <property type="match status" value="1"/>
</dbReference>
<dbReference type="STRING" id="314260.PB2503_10209"/>
<dbReference type="UniPathway" id="UPA00050">
    <property type="reaction ID" value="UER00063"/>
</dbReference>
<keyword evidence="16" id="KW-1185">Reference proteome</keyword>
<dbReference type="PIRSF" id="PIRSF000098">
    <property type="entry name" value="Homoser_dehydrog"/>
    <property type="match status" value="1"/>
</dbReference>
<dbReference type="GO" id="GO:0009088">
    <property type="term" value="P:threonine biosynthetic process"/>
    <property type="evidence" value="ECO:0007669"/>
    <property type="project" value="UniProtKB-UniPathway"/>
</dbReference>
<evidence type="ECO:0000313" key="15">
    <source>
        <dbReference type="EMBL" id="ADM10093.1"/>
    </source>
</evidence>
<reference evidence="15 16" key="2">
    <citation type="journal article" date="2011" name="J. Bacteriol.">
        <title>Complete genome sequence of strain HTCC2503T of Parvularcula bermudensis, the type species of the order "Parvularculales" in the class Alphaproteobacteria.</title>
        <authorList>
            <person name="Oh H.M."/>
            <person name="Kang I."/>
            <person name="Vergin K.L."/>
            <person name="Kang D."/>
            <person name="Rhee K.H."/>
            <person name="Giovannoni S.J."/>
            <person name="Cho J.C."/>
        </authorList>
    </citation>
    <scope>NUCLEOTIDE SEQUENCE [LARGE SCALE GENOMIC DNA]</scope>
    <source>
        <strain evidence="16">ATCC BAA-594 / HTCC2503 / KCTC 12087</strain>
    </source>
</reference>
<dbReference type="Gene3D" id="3.40.50.720">
    <property type="entry name" value="NAD(P)-binding Rossmann-like Domain"/>
    <property type="match status" value="1"/>
</dbReference>
<dbReference type="PROSITE" id="PS01042">
    <property type="entry name" value="HOMOSER_DHGENASE"/>
    <property type="match status" value="1"/>
</dbReference>
<dbReference type="NCBIfam" id="NF004976">
    <property type="entry name" value="PRK06349.1"/>
    <property type="match status" value="1"/>
</dbReference>
<dbReference type="GO" id="GO:0009086">
    <property type="term" value="P:methionine biosynthetic process"/>
    <property type="evidence" value="ECO:0007669"/>
    <property type="project" value="UniProtKB-KW"/>
</dbReference>
<evidence type="ECO:0000256" key="3">
    <source>
        <dbReference type="ARBA" id="ARBA00006753"/>
    </source>
</evidence>
<evidence type="ECO:0000259" key="14">
    <source>
        <dbReference type="Pfam" id="PF03447"/>
    </source>
</evidence>
<comment type="pathway">
    <text evidence="1">Amino-acid biosynthesis; L-threonine biosynthesis; L-threonine from L-aspartate: step 3/5.</text>
</comment>
<evidence type="ECO:0000256" key="6">
    <source>
        <dbReference type="ARBA" id="ARBA00022605"/>
    </source>
</evidence>
<keyword evidence="9" id="KW-0486">Methionine biosynthesis</keyword>
<feature type="binding site" evidence="11">
    <location>
        <position position="89"/>
    </location>
    <ligand>
        <name>NADPH</name>
        <dbReference type="ChEBI" id="CHEBI:57783"/>
    </ligand>
</feature>
<evidence type="ECO:0000256" key="5">
    <source>
        <dbReference type="ARBA" id="ARBA00013376"/>
    </source>
</evidence>
<dbReference type="SUPFAM" id="SSF51735">
    <property type="entry name" value="NAD(P)-binding Rossmann-fold domains"/>
    <property type="match status" value="1"/>
</dbReference>
<evidence type="ECO:0000256" key="7">
    <source>
        <dbReference type="ARBA" id="ARBA00022697"/>
    </source>
</evidence>
<evidence type="ECO:0000256" key="4">
    <source>
        <dbReference type="ARBA" id="ARBA00013213"/>
    </source>
</evidence>
<dbReference type="PANTHER" id="PTHR43331">
    <property type="entry name" value="HOMOSERINE DEHYDROGENASE"/>
    <property type="match status" value="1"/>
</dbReference>
<dbReference type="GO" id="GO:0050661">
    <property type="term" value="F:NADP binding"/>
    <property type="evidence" value="ECO:0007669"/>
    <property type="project" value="InterPro"/>
</dbReference>
<dbReference type="AlphaFoldDB" id="E0TFG9"/>
<dbReference type="PANTHER" id="PTHR43331:SF1">
    <property type="entry name" value="HOMOSERINE DEHYDROGENASE"/>
    <property type="match status" value="1"/>
</dbReference>
<evidence type="ECO:0000256" key="8">
    <source>
        <dbReference type="ARBA" id="ARBA00023002"/>
    </source>
</evidence>
<proteinExistence type="inferred from homology"/>
<feature type="domain" description="Homoserine dehydrogenase catalytic" evidence="13">
    <location>
        <begin position="121"/>
        <end position="298"/>
    </location>
</feature>
<dbReference type="FunFam" id="3.30.360.10:FF:000005">
    <property type="entry name" value="Homoserine dehydrogenase"/>
    <property type="match status" value="1"/>
</dbReference>
<keyword evidence="11" id="KW-0521">NADP</keyword>
<evidence type="ECO:0000256" key="10">
    <source>
        <dbReference type="PIRSR" id="PIRSR000098-1"/>
    </source>
</evidence>